<keyword evidence="3" id="KW-0378">Hydrolase</keyword>
<dbReference type="OrthoDB" id="9784009at2"/>
<feature type="domain" description="Rhodanese" evidence="2">
    <location>
        <begin position="266"/>
        <end position="356"/>
    </location>
</feature>
<proteinExistence type="predicted"/>
<gene>
    <name evidence="3" type="ORF">D3H65_24950</name>
</gene>
<dbReference type="SMART" id="SM00849">
    <property type="entry name" value="Lactamase_B"/>
    <property type="match status" value="1"/>
</dbReference>
<organism evidence="3 4">
    <name type="scientific">Paraflavitalea soli</name>
    <dbReference type="NCBI Taxonomy" id="2315862"/>
    <lineage>
        <taxon>Bacteria</taxon>
        <taxon>Pseudomonadati</taxon>
        <taxon>Bacteroidota</taxon>
        <taxon>Chitinophagia</taxon>
        <taxon>Chitinophagales</taxon>
        <taxon>Chitinophagaceae</taxon>
        <taxon>Paraflavitalea</taxon>
    </lineage>
</organism>
<evidence type="ECO:0000259" key="2">
    <source>
        <dbReference type="PROSITE" id="PS50206"/>
    </source>
</evidence>
<dbReference type="SUPFAM" id="SSF52821">
    <property type="entry name" value="Rhodanese/Cell cycle control phosphatase"/>
    <property type="match status" value="2"/>
</dbReference>
<dbReference type="PROSITE" id="PS50206">
    <property type="entry name" value="RHODANESE_3"/>
    <property type="match status" value="2"/>
</dbReference>
<dbReference type="CDD" id="cd07724">
    <property type="entry name" value="POD-like_MBL-fold"/>
    <property type="match status" value="1"/>
</dbReference>
<dbReference type="Gene3D" id="3.40.250.10">
    <property type="entry name" value="Rhodanese-like domain"/>
    <property type="match status" value="2"/>
</dbReference>
<dbReference type="InterPro" id="IPR036873">
    <property type="entry name" value="Rhodanese-like_dom_sf"/>
</dbReference>
<dbReference type="GO" id="GO:0016787">
    <property type="term" value="F:hydrolase activity"/>
    <property type="evidence" value="ECO:0007669"/>
    <property type="project" value="UniProtKB-KW"/>
</dbReference>
<accession>A0A3B7MR66</accession>
<dbReference type="InterPro" id="IPR001763">
    <property type="entry name" value="Rhodanese-like_dom"/>
</dbReference>
<sequence>MFIKQLYTGCLSEAAYYIESKGEAVIIDPLRDIAGYLELAKERNSSIKYIFETHFHADFVSGHLDLQKATGAPIVYGPATETNFPIHLATDGEQFKLGDLTIEVLHTPGHTLESTCYLLRDENNAPYALFTGDTLFVGDVGRPDLSSGNLSKEELASMLYDSLQQKIATLPDEVIVYPAHGAGSSCGKNLGPETHSTIGEQKQTNYALQPQTREDFIKAVTDGLALPPQYFPINARINKEGYDSLEGILNKGLTPLSVAAFKEWKNQEDVIVLDTRKAADFTQQFVPGSIFIGLEGRFAEWAGSLLPFDKPIVLVTEAGQEEESVVRLARVGFSQMQGYLQGGVEAWKAAGEQIDLIIDVEADELAMDIPFDKNLVVIDVRRETEFGDGHIAGAVNMPLNEMTDPGVMANITETQNLYVHCAGGYRSVIASSLLKRQGIHNLHNVLGGWGAIKEQKGIEVAKENSVLN</sequence>
<keyword evidence="1" id="KW-0479">Metal-binding</keyword>
<keyword evidence="4" id="KW-1185">Reference proteome</keyword>
<reference evidence="3 4" key="1">
    <citation type="submission" date="2018-09" db="EMBL/GenBank/DDBJ databases">
        <title>Genome sequencing of strain 6GH32-13.</title>
        <authorList>
            <person name="Weon H.-Y."/>
            <person name="Heo J."/>
            <person name="Kwon S.-W."/>
        </authorList>
    </citation>
    <scope>NUCLEOTIDE SEQUENCE [LARGE SCALE GENOMIC DNA]</scope>
    <source>
        <strain evidence="3 4">5GH32-13</strain>
    </source>
</reference>
<evidence type="ECO:0000256" key="1">
    <source>
        <dbReference type="ARBA" id="ARBA00022723"/>
    </source>
</evidence>
<name>A0A3B7MR66_9BACT</name>
<dbReference type="FunFam" id="3.60.15.10:FF:000030">
    <property type="entry name" value="Metallo-beta-lactamase family protein"/>
    <property type="match status" value="1"/>
</dbReference>
<dbReference type="Proteomes" id="UP000263900">
    <property type="component" value="Chromosome"/>
</dbReference>
<dbReference type="InterPro" id="IPR001279">
    <property type="entry name" value="Metallo-B-lactamas"/>
</dbReference>
<dbReference type="SUPFAM" id="SSF56281">
    <property type="entry name" value="Metallo-hydrolase/oxidoreductase"/>
    <property type="match status" value="1"/>
</dbReference>
<dbReference type="InterPro" id="IPR036866">
    <property type="entry name" value="RibonucZ/Hydroxyglut_hydro"/>
</dbReference>
<dbReference type="GO" id="GO:0070813">
    <property type="term" value="P:hydrogen sulfide metabolic process"/>
    <property type="evidence" value="ECO:0007669"/>
    <property type="project" value="TreeGrafter"/>
</dbReference>
<dbReference type="KEGG" id="pseg:D3H65_24950"/>
<evidence type="ECO:0000313" key="3">
    <source>
        <dbReference type="EMBL" id="AXY77034.1"/>
    </source>
</evidence>
<feature type="domain" description="Rhodanese" evidence="2">
    <location>
        <begin position="371"/>
        <end position="461"/>
    </location>
</feature>
<dbReference type="GO" id="GO:0046872">
    <property type="term" value="F:metal ion binding"/>
    <property type="evidence" value="ECO:0007669"/>
    <property type="project" value="UniProtKB-KW"/>
</dbReference>
<protein>
    <submittedName>
        <fullName evidence="3">MBL fold metallo-hydrolase</fullName>
    </submittedName>
</protein>
<dbReference type="EMBL" id="CP032157">
    <property type="protein sequence ID" value="AXY77034.1"/>
    <property type="molecule type" value="Genomic_DNA"/>
</dbReference>
<dbReference type="PANTHER" id="PTHR43084">
    <property type="entry name" value="PERSULFIDE DIOXYGENASE ETHE1"/>
    <property type="match status" value="1"/>
</dbReference>
<dbReference type="CDD" id="cd00158">
    <property type="entry name" value="RHOD"/>
    <property type="match status" value="2"/>
</dbReference>
<dbReference type="Pfam" id="PF00753">
    <property type="entry name" value="Lactamase_B"/>
    <property type="match status" value="1"/>
</dbReference>
<dbReference type="InterPro" id="IPR051682">
    <property type="entry name" value="Mito_Persulfide_Diox"/>
</dbReference>
<dbReference type="Pfam" id="PF00581">
    <property type="entry name" value="Rhodanese"/>
    <property type="match status" value="2"/>
</dbReference>
<evidence type="ECO:0000313" key="4">
    <source>
        <dbReference type="Proteomes" id="UP000263900"/>
    </source>
</evidence>
<dbReference type="RefSeq" id="WP_119052910.1">
    <property type="nucleotide sequence ID" value="NZ_CP032157.1"/>
</dbReference>
<dbReference type="Gene3D" id="3.60.15.10">
    <property type="entry name" value="Ribonuclease Z/Hydroxyacylglutathione hydrolase-like"/>
    <property type="match status" value="1"/>
</dbReference>
<dbReference type="InterPro" id="IPR044528">
    <property type="entry name" value="POD-like_MBL-fold"/>
</dbReference>
<dbReference type="PANTHER" id="PTHR43084:SF1">
    <property type="entry name" value="PERSULFIDE DIOXYGENASE ETHE1, MITOCHONDRIAL"/>
    <property type="match status" value="1"/>
</dbReference>
<dbReference type="SMART" id="SM00450">
    <property type="entry name" value="RHOD"/>
    <property type="match status" value="2"/>
</dbReference>
<dbReference type="GO" id="GO:0050313">
    <property type="term" value="F:sulfur dioxygenase activity"/>
    <property type="evidence" value="ECO:0007669"/>
    <property type="project" value="InterPro"/>
</dbReference>
<dbReference type="AlphaFoldDB" id="A0A3B7MR66"/>
<dbReference type="GO" id="GO:0006749">
    <property type="term" value="P:glutathione metabolic process"/>
    <property type="evidence" value="ECO:0007669"/>
    <property type="project" value="InterPro"/>
</dbReference>